<reference evidence="6 7" key="1">
    <citation type="submission" date="2018-11" db="EMBL/GenBank/DDBJ databases">
        <authorList>
            <consortium name="Pathogen Informatics"/>
        </authorList>
    </citation>
    <scope>NUCLEOTIDE SEQUENCE [LARGE SCALE GENOMIC DNA]</scope>
</reference>
<dbReference type="InterPro" id="IPR057870">
    <property type="entry name" value="HR1_TOCA"/>
</dbReference>
<dbReference type="PROSITE" id="PS50002">
    <property type="entry name" value="SH3"/>
    <property type="match status" value="1"/>
</dbReference>
<feature type="compositionally biased region" description="Polar residues" evidence="4">
    <location>
        <begin position="166"/>
        <end position="184"/>
    </location>
</feature>
<dbReference type="AlphaFoldDB" id="A0A3P6QFN7"/>
<evidence type="ECO:0000256" key="1">
    <source>
        <dbReference type="ARBA" id="ARBA00022443"/>
    </source>
</evidence>
<dbReference type="InterPro" id="IPR036028">
    <property type="entry name" value="SH3-like_dom_sf"/>
</dbReference>
<name>A0A3P6QFN7_CYLGO</name>
<dbReference type="PANTHER" id="PTHR15735:SF12">
    <property type="entry name" value="CDC42-INTERACTING PROTEIN 4, ISOFORM B"/>
    <property type="match status" value="1"/>
</dbReference>
<dbReference type="CDD" id="cd11911">
    <property type="entry name" value="SH3_CIP4-like"/>
    <property type="match status" value="1"/>
</dbReference>
<evidence type="ECO:0000256" key="4">
    <source>
        <dbReference type="SAM" id="MobiDB-lite"/>
    </source>
</evidence>
<proteinExistence type="predicted"/>
<dbReference type="Gene3D" id="6.10.140.470">
    <property type="match status" value="2"/>
</dbReference>
<protein>
    <recommendedName>
        <fullName evidence="5">SH3 domain-containing protein</fullName>
    </recommendedName>
</protein>
<dbReference type="Pfam" id="PF25610">
    <property type="entry name" value="HR1_TOCA"/>
    <property type="match status" value="2"/>
</dbReference>
<dbReference type="PANTHER" id="PTHR15735">
    <property type="entry name" value="FCH AND DOUBLE SH3 DOMAINS PROTEIN"/>
    <property type="match status" value="1"/>
</dbReference>
<dbReference type="SMART" id="SM00326">
    <property type="entry name" value="SH3"/>
    <property type="match status" value="1"/>
</dbReference>
<gene>
    <name evidence="6" type="ORF">CGOC_LOCUS329</name>
</gene>
<evidence type="ECO:0000259" key="5">
    <source>
        <dbReference type="PROSITE" id="PS50002"/>
    </source>
</evidence>
<evidence type="ECO:0000313" key="6">
    <source>
        <dbReference type="EMBL" id="VDK44437.1"/>
    </source>
</evidence>
<feature type="compositionally biased region" description="Polar residues" evidence="4">
    <location>
        <begin position="194"/>
        <end position="220"/>
    </location>
</feature>
<feature type="region of interest" description="Disordered" evidence="4">
    <location>
        <begin position="166"/>
        <end position="220"/>
    </location>
</feature>
<evidence type="ECO:0000256" key="2">
    <source>
        <dbReference type="ARBA" id="ARBA00023054"/>
    </source>
</evidence>
<dbReference type="SUPFAM" id="SSF50044">
    <property type="entry name" value="SH3-domain"/>
    <property type="match status" value="1"/>
</dbReference>
<keyword evidence="2" id="KW-0175">Coiled coil</keyword>
<dbReference type="OrthoDB" id="8783038at2759"/>
<dbReference type="FunFam" id="2.30.30.40:FF:000203">
    <property type="entry name" value="Cdc42-interacting protein 4, isoform F"/>
    <property type="match status" value="1"/>
</dbReference>
<dbReference type="Gene3D" id="2.30.30.40">
    <property type="entry name" value="SH3 Domains"/>
    <property type="match status" value="1"/>
</dbReference>
<dbReference type="Proteomes" id="UP000271889">
    <property type="component" value="Unassembled WGS sequence"/>
</dbReference>
<feature type="domain" description="SH3" evidence="5">
    <location>
        <begin position="259"/>
        <end position="321"/>
    </location>
</feature>
<evidence type="ECO:0000313" key="7">
    <source>
        <dbReference type="Proteomes" id="UP000271889"/>
    </source>
</evidence>
<evidence type="ECO:0000256" key="3">
    <source>
        <dbReference type="PROSITE-ProRule" id="PRU00192"/>
    </source>
</evidence>
<keyword evidence="1 3" id="KW-0728">SH3 domain</keyword>
<accession>A0A3P6QFN7</accession>
<organism evidence="6 7">
    <name type="scientific">Cylicostephanus goldi</name>
    <name type="common">Nematode worm</name>
    <dbReference type="NCBI Taxonomy" id="71465"/>
    <lineage>
        <taxon>Eukaryota</taxon>
        <taxon>Metazoa</taxon>
        <taxon>Ecdysozoa</taxon>
        <taxon>Nematoda</taxon>
        <taxon>Chromadorea</taxon>
        <taxon>Rhabditida</taxon>
        <taxon>Rhabditina</taxon>
        <taxon>Rhabditomorpha</taxon>
        <taxon>Strongyloidea</taxon>
        <taxon>Strongylidae</taxon>
        <taxon>Cylicostephanus</taxon>
    </lineage>
</organism>
<dbReference type="InterPro" id="IPR001452">
    <property type="entry name" value="SH3_domain"/>
</dbReference>
<feature type="compositionally biased region" description="Basic and acidic residues" evidence="4">
    <location>
        <begin position="53"/>
        <end position="67"/>
    </location>
</feature>
<dbReference type="EMBL" id="UYRV01000432">
    <property type="protein sequence ID" value="VDK44437.1"/>
    <property type="molecule type" value="Genomic_DNA"/>
</dbReference>
<feature type="region of interest" description="Disordered" evidence="4">
    <location>
        <begin position="53"/>
        <end position="72"/>
    </location>
</feature>
<keyword evidence="7" id="KW-1185">Reference proteome</keyword>
<dbReference type="Pfam" id="PF00018">
    <property type="entry name" value="SH3_1"/>
    <property type="match status" value="1"/>
</dbReference>
<sequence length="383" mass="43441">MHKKRRGQKPFLLSNFKESLSEVAHDADANGDYGQLPPQQRIRKLHARLAELEKEREKRQQSREGAAKMKQTPENASNIFATFYIRRRSNRKLGNSSCYAFATELRKCSDRHPPLLMMQDIRWHFNNPKMGNAADCESQLSQYEKEIESLDQQISKLRLLLEDAQMQSGNDTPPSLRSGSSTGSAPPARPPHPQTSQRGSYSEESIASSDGVNTPNRNNGAQLRRDEVRLAAWCYQCRRNVFGLLYECKLQVYEECAMPALGTAVAQFPFEGGTEGTIGIQEGEELLLIERDEGDGWTRVRRIDNSTEGFVPSSYLQCKWYAADENLSSFLSPNCPTTDFRLLILFLLYDSYMRSGQAIMSESVEISLEISLKNFTFLRLTLA</sequence>